<accession>A0A6P8J158</accession>
<keyword evidence="3" id="KW-0443">Lipid metabolism</keyword>
<sequence>MAQLVSVKKIESNGGLHDKVSLNNINMSEGNPKNPVENSAIQHKEQNGIVTHPQTEPQTNGNGIKNDCSRHENNDGPKTIQHGASDDESIPIQLEPAESFWTTKADSAIKIRIGDDENTKLAPTTVIQLLENTVKVAANRIALGVKRDGKWRIWTYSEYYEEVRSAAKSFIELGLEPSHGVGIIGFNAPEWLISDLGAICAGGLAVGIYTTNSPEACHFVASDSKCNIIVVENKIQLDKILKVWDKLPHLKAIVQYTGTIEEKRPNVYDWNEFLQAGKNISEATLQDTINGLKPNKCCTLIYTSGTTGNPKGVMLSHDNMTWTAKMACKHVNAGQKGEEHIVSYLPLSHIAAQVSWYPKNWRLLKGSRYVDDCT</sequence>
<dbReference type="InterPro" id="IPR042099">
    <property type="entry name" value="ANL_N_sf"/>
</dbReference>
<evidence type="ECO:0000313" key="8">
    <source>
        <dbReference type="RefSeq" id="XP_031573621.1"/>
    </source>
</evidence>
<dbReference type="Gene3D" id="3.40.50.12780">
    <property type="entry name" value="N-terminal domain of ligase-like"/>
    <property type="match status" value="1"/>
</dbReference>
<dbReference type="GO" id="GO:0004467">
    <property type="term" value="F:long-chain fatty acid-CoA ligase activity"/>
    <property type="evidence" value="ECO:0007669"/>
    <property type="project" value="UniProtKB-EC"/>
</dbReference>
<reference evidence="8" key="1">
    <citation type="submission" date="2025-08" db="UniProtKB">
        <authorList>
            <consortium name="RefSeq"/>
        </authorList>
    </citation>
    <scope>IDENTIFICATION</scope>
    <source>
        <tissue evidence="8">Tentacle</tissue>
    </source>
</reference>
<evidence type="ECO:0000256" key="3">
    <source>
        <dbReference type="ARBA" id="ARBA00023098"/>
    </source>
</evidence>
<evidence type="ECO:0000256" key="2">
    <source>
        <dbReference type="ARBA" id="ARBA00022832"/>
    </source>
</evidence>
<dbReference type="GO" id="GO:0016020">
    <property type="term" value="C:membrane"/>
    <property type="evidence" value="ECO:0007669"/>
    <property type="project" value="TreeGrafter"/>
</dbReference>
<proteinExistence type="predicted"/>
<feature type="compositionally biased region" description="Polar residues" evidence="5">
    <location>
        <begin position="50"/>
        <end position="63"/>
    </location>
</feature>
<dbReference type="EC" id="6.2.1.3" evidence="4"/>
<dbReference type="InParanoid" id="A0A6P8J158"/>
<feature type="compositionally biased region" description="Polar residues" evidence="5">
    <location>
        <begin position="21"/>
        <end position="38"/>
    </location>
</feature>
<dbReference type="KEGG" id="aten:116307493"/>
<dbReference type="RefSeq" id="XP_031573621.1">
    <property type="nucleotide sequence ID" value="XM_031717761.1"/>
</dbReference>
<evidence type="ECO:0000259" key="6">
    <source>
        <dbReference type="Pfam" id="PF00501"/>
    </source>
</evidence>
<gene>
    <name evidence="8" type="primary">LOC116307493</name>
</gene>
<keyword evidence="1" id="KW-0436">Ligase</keyword>
<dbReference type="PANTHER" id="PTHR43272">
    <property type="entry name" value="LONG-CHAIN-FATTY-ACID--COA LIGASE"/>
    <property type="match status" value="1"/>
</dbReference>
<keyword evidence="2" id="KW-0276">Fatty acid metabolism</keyword>
<feature type="region of interest" description="Disordered" evidence="5">
    <location>
        <begin position="50"/>
        <end position="84"/>
    </location>
</feature>
<dbReference type="PROSITE" id="PS00455">
    <property type="entry name" value="AMP_BINDING"/>
    <property type="match status" value="1"/>
</dbReference>
<dbReference type="SUPFAM" id="SSF56801">
    <property type="entry name" value="Acetyl-CoA synthetase-like"/>
    <property type="match status" value="1"/>
</dbReference>
<dbReference type="Pfam" id="PF00501">
    <property type="entry name" value="AMP-binding"/>
    <property type="match status" value="1"/>
</dbReference>
<name>A0A6P8J158_ACTTE</name>
<dbReference type="PANTHER" id="PTHR43272:SF32">
    <property type="entry name" value="AMP-DEPENDENT SYNTHETASE_LIGASE DOMAIN-CONTAINING PROTEIN"/>
    <property type="match status" value="1"/>
</dbReference>
<organism evidence="7 8">
    <name type="scientific">Actinia tenebrosa</name>
    <name type="common">Australian red waratah sea anemone</name>
    <dbReference type="NCBI Taxonomy" id="6105"/>
    <lineage>
        <taxon>Eukaryota</taxon>
        <taxon>Metazoa</taxon>
        <taxon>Cnidaria</taxon>
        <taxon>Anthozoa</taxon>
        <taxon>Hexacorallia</taxon>
        <taxon>Actiniaria</taxon>
        <taxon>Actiniidae</taxon>
        <taxon>Actinia</taxon>
    </lineage>
</organism>
<dbReference type="InterPro" id="IPR000873">
    <property type="entry name" value="AMP-dep_synth/lig_dom"/>
</dbReference>
<dbReference type="Proteomes" id="UP000515163">
    <property type="component" value="Unplaced"/>
</dbReference>
<dbReference type="GO" id="GO:0005783">
    <property type="term" value="C:endoplasmic reticulum"/>
    <property type="evidence" value="ECO:0007669"/>
    <property type="project" value="TreeGrafter"/>
</dbReference>
<feature type="region of interest" description="Disordered" evidence="5">
    <location>
        <begin position="16"/>
        <end position="38"/>
    </location>
</feature>
<evidence type="ECO:0000256" key="5">
    <source>
        <dbReference type="SAM" id="MobiDB-lite"/>
    </source>
</evidence>
<dbReference type="AlphaFoldDB" id="A0A6P8J158"/>
<evidence type="ECO:0000256" key="1">
    <source>
        <dbReference type="ARBA" id="ARBA00022598"/>
    </source>
</evidence>
<dbReference type="GeneID" id="116307493"/>
<evidence type="ECO:0000313" key="7">
    <source>
        <dbReference type="Proteomes" id="UP000515163"/>
    </source>
</evidence>
<protein>
    <recommendedName>
        <fullName evidence="4">long-chain-fatty-acid--CoA ligase</fullName>
        <ecNumber evidence="4">6.2.1.3</ecNumber>
    </recommendedName>
</protein>
<dbReference type="OrthoDB" id="3633556at2759"/>
<keyword evidence="7" id="KW-1185">Reference proteome</keyword>
<evidence type="ECO:0000256" key="4">
    <source>
        <dbReference type="ARBA" id="ARBA00026121"/>
    </source>
</evidence>
<feature type="domain" description="AMP-dependent synthetase/ligase" evidence="6">
    <location>
        <begin position="131"/>
        <end position="355"/>
    </location>
</feature>
<dbReference type="InterPro" id="IPR020845">
    <property type="entry name" value="AMP-binding_CS"/>
</dbReference>